<dbReference type="Proteomes" id="UP001626550">
    <property type="component" value="Unassembled WGS sequence"/>
</dbReference>
<comment type="caution">
    <text evidence="1">The sequence shown here is derived from an EMBL/GenBank/DDBJ whole genome shotgun (WGS) entry which is preliminary data.</text>
</comment>
<reference evidence="1 2" key="1">
    <citation type="submission" date="2024-11" db="EMBL/GenBank/DDBJ databases">
        <title>Adaptive evolution of stress response genes in parasites aligns with host niche diversity.</title>
        <authorList>
            <person name="Hahn C."/>
            <person name="Resl P."/>
        </authorList>
    </citation>
    <scope>NUCLEOTIDE SEQUENCE [LARGE SCALE GENOMIC DNA]</scope>
    <source>
        <strain evidence="1">EGGRZ-B1_66</strain>
        <tissue evidence="1">Body</tissue>
    </source>
</reference>
<gene>
    <name evidence="1" type="ORF">Ciccas_003962</name>
</gene>
<protein>
    <submittedName>
        <fullName evidence="1">Uncharacterized protein</fullName>
    </submittedName>
</protein>
<name>A0ABD2QDS9_9PLAT</name>
<organism evidence="1 2">
    <name type="scientific">Cichlidogyrus casuarinus</name>
    <dbReference type="NCBI Taxonomy" id="1844966"/>
    <lineage>
        <taxon>Eukaryota</taxon>
        <taxon>Metazoa</taxon>
        <taxon>Spiralia</taxon>
        <taxon>Lophotrochozoa</taxon>
        <taxon>Platyhelminthes</taxon>
        <taxon>Monogenea</taxon>
        <taxon>Monopisthocotylea</taxon>
        <taxon>Dactylogyridea</taxon>
        <taxon>Ancyrocephalidae</taxon>
        <taxon>Cichlidogyrus</taxon>
    </lineage>
</organism>
<proteinExistence type="predicted"/>
<dbReference type="EMBL" id="JBJKFK010000391">
    <property type="protein sequence ID" value="KAL3317392.1"/>
    <property type="molecule type" value="Genomic_DNA"/>
</dbReference>
<accession>A0ABD2QDS9</accession>
<evidence type="ECO:0000313" key="2">
    <source>
        <dbReference type="Proteomes" id="UP001626550"/>
    </source>
</evidence>
<keyword evidence="2" id="KW-1185">Reference proteome</keyword>
<sequence>MEHIVSQPAGFLYFASRPRLTFELCHLLIKLQPGSREVLLASRLLYQLEALKHLDNLIEWIKLNEDQGIEFALFKETNEPDRIVYEALFGLSRLFVAHDHRFPSIYACNGKSAFDPSWIASLLANDDFFVPLLLIAEANEAHLGKYFSSDPENCKKTRPNMVIGLNKPPDLSYLLSTIITNMLSKNLSDEVLGESSPFHVLLSLHSLPSALYSWMAWLQNLPQRKMTENSLLPLSPNEEENLPWLVSQLAPLMLELDDAIDGIIESDLTKQVRPLACREAKLDAPNAMHVLPTSLLVLLRLIVYQLTQDAQVASLSGKLTRTHSLKPDLVLIQLHNQNALKTLLQLLQSLHNLQVAAWEVGLAHAVNAIFVHEMVHLSANIIQQMINSDETTDASCVIALCEAFALVPSQSETRVRLIAILASLSPSHMVDVFRQILIFTCKSPRNFHTGLTILLLMLPDFENSTPPPDLEPLKMIASSVAQLETEFSSFIQWIAFIHSTDDSDADSLFARMVLLCQIAGRDFVAHFSEAVLQAVGEALPSANVALPGFCFLTFSQVYELRR</sequence>
<dbReference type="AlphaFoldDB" id="A0ABD2QDS9"/>
<evidence type="ECO:0000313" key="1">
    <source>
        <dbReference type="EMBL" id="KAL3317392.1"/>
    </source>
</evidence>